<dbReference type="EMBL" id="FWYF01000001">
    <property type="protein sequence ID" value="SMD33166.1"/>
    <property type="molecule type" value="Genomic_DNA"/>
</dbReference>
<evidence type="ECO:0000313" key="2">
    <source>
        <dbReference type="EMBL" id="SMD33166.1"/>
    </source>
</evidence>
<proteinExistence type="predicted"/>
<dbReference type="STRING" id="692418.SAMN04488029_1531"/>
<organism evidence="2 3">
    <name type="scientific">Reichenbachiella faecimaris</name>
    <dbReference type="NCBI Taxonomy" id="692418"/>
    <lineage>
        <taxon>Bacteria</taxon>
        <taxon>Pseudomonadati</taxon>
        <taxon>Bacteroidota</taxon>
        <taxon>Cytophagia</taxon>
        <taxon>Cytophagales</taxon>
        <taxon>Reichenbachiellaceae</taxon>
        <taxon>Reichenbachiella</taxon>
    </lineage>
</organism>
<dbReference type="SUPFAM" id="SSF88874">
    <property type="entry name" value="Receptor-binding domain of short tail fibre protein gp12"/>
    <property type="match status" value="1"/>
</dbReference>
<dbReference type="Proteomes" id="UP000192472">
    <property type="component" value="Unassembled WGS sequence"/>
</dbReference>
<dbReference type="InterPro" id="IPR011083">
    <property type="entry name" value="Phage_tail_collar_dom"/>
</dbReference>
<name>A0A1W2GA44_REIFA</name>
<dbReference type="AlphaFoldDB" id="A0A1W2GA44"/>
<evidence type="ECO:0000313" key="3">
    <source>
        <dbReference type="Proteomes" id="UP000192472"/>
    </source>
</evidence>
<sequence length="212" mass="22008">MSTFVGEIKLFAGNFTPRGWIACEGQILAISQYPALASLLGSLYGGNGTTTFGMPDFRGRAPIGVGAGPGLTSRTLGQFGGVEGVTLIQTQIPAHNHLITSTPTVQNNLTANATGTIKCASAAGNTADPSNAFPAETKALTGDKIYTDTATQATSSMNAGALDIQASLQGDVDVKVDSQCGMTGAGLSHENMQPWTCMNYIINWDGVYPDRN</sequence>
<keyword evidence="3" id="KW-1185">Reference proteome</keyword>
<dbReference type="OrthoDB" id="9810174at2"/>
<dbReference type="InterPro" id="IPR037053">
    <property type="entry name" value="Phage_tail_collar_dom_sf"/>
</dbReference>
<dbReference type="RefSeq" id="WP_084371840.1">
    <property type="nucleotide sequence ID" value="NZ_FWYF01000001.1"/>
</dbReference>
<accession>A0A1W2GA44</accession>
<protein>
    <submittedName>
        <fullName evidence="2">Microcystin-dependent protein</fullName>
    </submittedName>
</protein>
<evidence type="ECO:0000259" key="1">
    <source>
        <dbReference type="Pfam" id="PF07484"/>
    </source>
</evidence>
<dbReference type="Pfam" id="PF07484">
    <property type="entry name" value="Collar"/>
    <property type="match status" value="1"/>
</dbReference>
<reference evidence="2 3" key="1">
    <citation type="submission" date="2017-04" db="EMBL/GenBank/DDBJ databases">
        <authorList>
            <person name="Afonso C.L."/>
            <person name="Miller P.J."/>
            <person name="Scott M.A."/>
            <person name="Spackman E."/>
            <person name="Goraichik I."/>
            <person name="Dimitrov K.M."/>
            <person name="Suarez D.L."/>
            <person name="Swayne D.E."/>
        </authorList>
    </citation>
    <scope>NUCLEOTIDE SEQUENCE [LARGE SCALE GENOMIC DNA]</scope>
    <source>
        <strain evidence="2 3">DSM 26133</strain>
    </source>
</reference>
<feature type="domain" description="Phage tail collar" evidence="1">
    <location>
        <begin position="6"/>
        <end position="62"/>
    </location>
</feature>
<dbReference type="Gene3D" id="3.90.1340.10">
    <property type="entry name" value="Phage tail collar domain"/>
    <property type="match status" value="1"/>
</dbReference>
<gene>
    <name evidence="2" type="ORF">SAMN04488029_1531</name>
</gene>